<feature type="domain" description="NAC" evidence="5">
    <location>
        <begin position="1"/>
        <end position="52"/>
    </location>
</feature>
<dbReference type="EMBL" id="JAXIOK010000018">
    <property type="protein sequence ID" value="KAK4749838.1"/>
    <property type="molecule type" value="Genomic_DNA"/>
</dbReference>
<protein>
    <recommendedName>
        <fullName evidence="5">NAC domain-containing protein</fullName>
    </recommendedName>
</protein>
<comment type="caution">
    <text evidence="6">The sequence shown here is derived from an EMBL/GenBank/DDBJ whole genome shotgun (WGS) entry which is preliminary data.</text>
</comment>
<evidence type="ECO:0000313" key="7">
    <source>
        <dbReference type="Proteomes" id="UP001345219"/>
    </source>
</evidence>
<dbReference type="Pfam" id="PF02365">
    <property type="entry name" value="NAM"/>
    <property type="match status" value="1"/>
</dbReference>
<dbReference type="GO" id="GO:0003677">
    <property type="term" value="F:DNA binding"/>
    <property type="evidence" value="ECO:0007669"/>
    <property type="project" value="UniProtKB-KW"/>
</dbReference>
<dbReference type="InterPro" id="IPR003441">
    <property type="entry name" value="NAC-dom"/>
</dbReference>
<evidence type="ECO:0000256" key="1">
    <source>
        <dbReference type="ARBA" id="ARBA00023015"/>
    </source>
</evidence>
<dbReference type="PANTHER" id="PTHR31744">
    <property type="entry name" value="PROTEIN CUP-SHAPED COTYLEDON 2-RELATED"/>
    <property type="match status" value="1"/>
</dbReference>
<dbReference type="InterPro" id="IPR036093">
    <property type="entry name" value="NAC_dom_sf"/>
</dbReference>
<evidence type="ECO:0000256" key="3">
    <source>
        <dbReference type="ARBA" id="ARBA00023163"/>
    </source>
</evidence>
<dbReference type="SUPFAM" id="SSF101941">
    <property type="entry name" value="NAC domain"/>
    <property type="match status" value="1"/>
</dbReference>
<keyword evidence="7" id="KW-1185">Reference proteome</keyword>
<keyword evidence="2" id="KW-0238">DNA-binding</keyword>
<gene>
    <name evidence="6" type="ORF">SAY87_027287</name>
</gene>
<dbReference type="GO" id="GO:0005634">
    <property type="term" value="C:nucleus"/>
    <property type="evidence" value="ECO:0007669"/>
    <property type="project" value="UniProtKB-ARBA"/>
</dbReference>
<dbReference type="Proteomes" id="UP001345219">
    <property type="component" value="Chromosome 21"/>
</dbReference>
<dbReference type="Gene3D" id="2.170.150.80">
    <property type="entry name" value="NAC domain"/>
    <property type="match status" value="1"/>
</dbReference>
<keyword evidence="4" id="KW-0539">Nucleus</keyword>
<evidence type="ECO:0000313" key="6">
    <source>
        <dbReference type="EMBL" id="KAK4749838.1"/>
    </source>
</evidence>
<name>A0AAN7GZ37_9MYRT</name>
<evidence type="ECO:0000259" key="5">
    <source>
        <dbReference type="PROSITE" id="PS51005"/>
    </source>
</evidence>
<keyword evidence="1" id="KW-0805">Transcription regulation</keyword>
<dbReference type="GO" id="GO:0006355">
    <property type="term" value="P:regulation of DNA-templated transcription"/>
    <property type="evidence" value="ECO:0007669"/>
    <property type="project" value="InterPro"/>
</dbReference>
<reference evidence="6 7" key="1">
    <citation type="journal article" date="2023" name="Hortic Res">
        <title>Pangenome of water caltrop reveals structural variations and asymmetric subgenome divergence after allopolyploidization.</title>
        <authorList>
            <person name="Zhang X."/>
            <person name="Chen Y."/>
            <person name="Wang L."/>
            <person name="Yuan Y."/>
            <person name="Fang M."/>
            <person name="Shi L."/>
            <person name="Lu R."/>
            <person name="Comes H.P."/>
            <person name="Ma Y."/>
            <person name="Chen Y."/>
            <person name="Huang G."/>
            <person name="Zhou Y."/>
            <person name="Zheng Z."/>
            <person name="Qiu Y."/>
        </authorList>
    </citation>
    <scope>NUCLEOTIDE SEQUENCE [LARGE SCALE GENOMIC DNA]</scope>
    <source>
        <tissue evidence="6">Roots</tissue>
    </source>
</reference>
<keyword evidence="3" id="KW-0804">Transcription</keyword>
<sequence>MKKTLVFYGGRAPRGEKTNWVMHEYRLHGQFPYPNISNVDKDEWVVCRIFHKSTGLNKPTNPSRRRINSTVDDGLSGVIDPASSSGPRSSFTYAENVVKGTSGHSSSSYFNPLGAAVRPGLLQRNVEHRLSGSIVSGPSPDTWLSADMKPQVTPSAADNLNLGAAIDGLLDDLINRSFACPLHSSDLPECFWEI</sequence>
<evidence type="ECO:0000256" key="4">
    <source>
        <dbReference type="ARBA" id="ARBA00023242"/>
    </source>
</evidence>
<evidence type="ECO:0000256" key="2">
    <source>
        <dbReference type="ARBA" id="ARBA00023125"/>
    </source>
</evidence>
<organism evidence="6 7">
    <name type="scientific">Trapa incisa</name>
    <dbReference type="NCBI Taxonomy" id="236973"/>
    <lineage>
        <taxon>Eukaryota</taxon>
        <taxon>Viridiplantae</taxon>
        <taxon>Streptophyta</taxon>
        <taxon>Embryophyta</taxon>
        <taxon>Tracheophyta</taxon>
        <taxon>Spermatophyta</taxon>
        <taxon>Magnoliopsida</taxon>
        <taxon>eudicotyledons</taxon>
        <taxon>Gunneridae</taxon>
        <taxon>Pentapetalae</taxon>
        <taxon>rosids</taxon>
        <taxon>malvids</taxon>
        <taxon>Myrtales</taxon>
        <taxon>Lythraceae</taxon>
        <taxon>Trapa</taxon>
    </lineage>
</organism>
<dbReference type="PROSITE" id="PS51005">
    <property type="entry name" value="NAC"/>
    <property type="match status" value="1"/>
</dbReference>
<accession>A0AAN7GZ37</accession>
<dbReference type="PANTHER" id="PTHR31744:SF92">
    <property type="entry name" value="NAC DOMAIN-CONTAINING PROTEIN 87"/>
    <property type="match status" value="1"/>
</dbReference>
<dbReference type="AlphaFoldDB" id="A0AAN7GZ37"/>
<proteinExistence type="predicted"/>